<proteinExistence type="predicted"/>
<accession>A0A2W5DNM0</accession>
<dbReference type="InterPro" id="IPR016169">
    <property type="entry name" value="FAD-bd_PCMH_sub2"/>
</dbReference>
<dbReference type="Gene3D" id="3.30.465.10">
    <property type="match status" value="1"/>
</dbReference>
<gene>
    <name evidence="4" type="ORF">DI603_08680</name>
</gene>
<sequence length="433" mass="47710">MSRQTIQSWGRLSADTQEVLRLTERPERLPAGTASALAHGNGRSYGDVALNPGGRLWLTRGLDRFIAFDPQTGTLECEAGVLLDEIIRVALPQGWFLPVTPGTRFVTVGGAIANDVHGKNHHGAGSFGHHVLSLNLLRTDGEAIACGPQHRPEWFAATVGGMGLTGLILSARLQLMRVGGEWMQGERRAFHSLAEFFTQSADAERRFDYVVSWLDCVHGGNDVRGILFGASHAPDSQPAPPPRRPKRVPLTPPVSLINGLSLRAFNQAYFLRHRAGQGHLRQHLLPFFYPLDGLLEWNRIYGPRGFHQYQCVLPRREEQTATAELLRLIRASGQGSFLAVLKTFGDREAPGLLSFPLPGTTVALDFPHHGPETLALFERLDAVVRAAGGRLYAAKDGRQSRAMFEAGYPRLAEFQRFRDPGLSSAMSRRIFGH</sequence>
<evidence type="ECO:0000256" key="2">
    <source>
        <dbReference type="SAM" id="MobiDB-lite"/>
    </source>
</evidence>
<evidence type="ECO:0000313" key="4">
    <source>
        <dbReference type="EMBL" id="PZP33505.1"/>
    </source>
</evidence>
<dbReference type="GO" id="GO:0071949">
    <property type="term" value="F:FAD binding"/>
    <property type="evidence" value="ECO:0007669"/>
    <property type="project" value="InterPro"/>
</dbReference>
<dbReference type="PANTHER" id="PTHR43762:SF1">
    <property type="entry name" value="D-ARABINONO-1,4-LACTONE OXIDASE"/>
    <property type="match status" value="1"/>
</dbReference>
<feature type="domain" description="FAD-binding PCMH-type" evidence="3">
    <location>
        <begin position="2"/>
        <end position="178"/>
    </location>
</feature>
<keyword evidence="1" id="KW-0285">Flavoprotein</keyword>
<dbReference type="AlphaFoldDB" id="A0A2W5DNM0"/>
<feature type="region of interest" description="Disordered" evidence="2">
    <location>
        <begin position="229"/>
        <end position="249"/>
    </location>
</feature>
<evidence type="ECO:0000256" key="1">
    <source>
        <dbReference type="ARBA" id="ARBA00022827"/>
    </source>
</evidence>
<dbReference type="EMBL" id="QFOD01000006">
    <property type="protein sequence ID" value="PZP33505.1"/>
    <property type="molecule type" value="Genomic_DNA"/>
</dbReference>
<evidence type="ECO:0000313" key="5">
    <source>
        <dbReference type="Proteomes" id="UP000249633"/>
    </source>
</evidence>
<name>A0A2W5DNM0_9BURK</name>
<dbReference type="GO" id="GO:0016899">
    <property type="term" value="F:oxidoreductase activity, acting on the CH-OH group of donors, oxygen as acceptor"/>
    <property type="evidence" value="ECO:0007669"/>
    <property type="project" value="InterPro"/>
</dbReference>
<dbReference type="InterPro" id="IPR010031">
    <property type="entry name" value="FAD_lactone_oxidase-like"/>
</dbReference>
<dbReference type="PANTHER" id="PTHR43762">
    <property type="entry name" value="L-GULONOLACTONE OXIDASE"/>
    <property type="match status" value="1"/>
</dbReference>
<comment type="caution">
    <text evidence="4">The sequence shown here is derived from an EMBL/GenBank/DDBJ whole genome shotgun (WGS) entry which is preliminary data.</text>
</comment>
<keyword evidence="1" id="KW-0274">FAD</keyword>
<dbReference type="InterPro" id="IPR006094">
    <property type="entry name" value="Oxid_FAD_bind_N"/>
</dbReference>
<dbReference type="InterPro" id="IPR036318">
    <property type="entry name" value="FAD-bd_PCMH-like_sf"/>
</dbReference>
<dbReference type="Pfam" id="PF01565">
    <property type="entry name" value="FAD_binding_4"/>
    <property type="match status" value="1"/>
</dbReference>
<dbReference type="Proteomes" id="UP000249633">
    <property type="component" value="Unassembled WGS sequence"/>
</dbReference>
<dbReference type="SUPFAM" id="SSF56176">
    <property type="entry name" value="FAD-binding/transporter-associated domain-like"/>
    <property type="match status" value="1"/>
</dbReference>
<evidence type="ECO:0000259" key="3">
    <source>
        <dbReference type="PROSITE" id="PS51387"/>
    </source>
</evidence>
<organism evidence="4 5">
    <name type="scientific">Roseateles depolymerans</name>
    <dbReference type="NCBI Taxonomy" id="76731"/>
    <lineage>
        <taxon>Bacteria</taxon>
        <taxon>Pseudomonadati</taxon>
        <taxon>Pseudomonadota</taxon>
        <taxon>Betaproteobacteria</taxon>
        <taxon>Burkholderiales</taxon>
        <taxon>Sphaerotilaceae</taxon>
        <taxon>Roseateles</taxon>
    </lineage>
</organism>
<reference evidence="4 5" key="1">
    <citation type="submission" date="2017-08" db="EMBL/GenBank/DDBJ databases">
        <title>Infants hospitalized years apart are colonized by the same room-sourced microbial strains.</title>
        <authorList>
            <person name="Brooks B."/>
            <person name="Olm M.R."/>
            <person name="Firek B.A."/>
            <person name="Baker R."/>
            <person name="Thomas B.C."/>
            <person name="Morowitz M.J."/>
            <person name="Banfield J.F."/>
        </authorList>
    </citation>
    <scope>NUCLEOTIDE SEQUENCE [LARGE SCALE GENOMIC DNA]</scope>
    <source>
        <strain evidence="4">S2_012_000_R2_81</strain>
    </source>
</reference>
<dbReference type="InterPro" id="IPR016166">
    <property type="entry name" value="FAD-bd_PCMH"/>
</dbReference>
<protein>
    <submittedName>
        <fullName evidence="4">FAD-binding oxidoreductase</fullName>
    </submittedName>
</protein>
<dbReference type="PROSITE" id="PS51387">
    <property type="entry name" value="FAD_PCMH"/>
    <property type="match status" value="1"/>
</dbReference>